<feature type="compositionally biased region" description="Low complexity" evidence="16">
    <location>
        <begin position="675"/>
        <end position="707"/>
    </location>
</feature>
<keyword evidence="8 15" id="KW-0103">Bromodomain</keyword>
<keyword evidence="3" id="KW-0221">Differentiation</keyword>
<dbReference type="Gene3D" id="1.20.1270.220">
    <property type="match status" value="1"/>
</dbReference>
<evidence type="ECO:0000256" key="14">
    <source>
        <dbReference type="ARBA" id="ARBA00044509"/>
    </source>
</evidence>
<dbReference type="CDD" id="cd05498">
    <property type="entry name" value="Bromo_Brdt_II_like"/>
    <property type="match status" value="1"/>
</dbReference>
<sequence length="1072" mass="121300">MIKTHKSRCESSDLLPEFVYQLFNRSSAEDIDLQSKINALGIKMTTPTQPHLTIVNPPPPKYINVQGTGRLTNQLQYLQKVVMKAMWRHSFSWPFHQPVDAAGLKLPDYYNIIKNPMDLTTIQKRLEHNYYTCAAECIENFKTMFANCYLYNKPGDDIVFMAQELEKVFMQKIAQMPLEEKIIVINQGKRKRKTTEVAEQSDASIPQAKQSQPPKPPRKVRQFRMTVLQQHTPDPSPETESTNVMSATETGTKGVKRKADTTTAILTASSESSPAPNEPKISKIISREVCEELPTKKGLPDSQHPPEPTKNIKLTESLKYCNEILTEMFSKQHEAYAWLFYKPIDVTAPGLEDYNDVVKCPMDLGTIKKKMENNAYKDTQEFAADIRLMFMNCYRYSSPDQEVVTMARKLQDVFEMHFAKIPDEPTSHKPLLYSTARPMVSISSESSSDASSEDSDEERARRLTELQDQLKAIHQQLQALAKTALPRLKRRKKGKSQKDKRKNKVKNKYDRQKKRKMKQMKRLKKKMSLNICSKKIKQQDEPMYKSEDDESAKPMSYDEKRQLSLDINKLPGERLGRVVHIIQSREPSLGHSNPGEIEIDFETLKASTLRELEKYVMASLRKRPKKHYAKKSKEEFNFEKKQELERKQVDVSGQLSSKKLSTSENNAVLSNIGGSSRLSESSSSSSCSSSTSSDSESTSGNSSSSDSSDSESETCLNQNGNGKRGLFCREQLKLPLLHSRTSSNIVSQVQNISYISKQSQRPTGARFHQQISQHSQMVQRSPLKLREQHTLSPAGIVAVVSPLPCTPVQEASPNDLLDTDQPIISPGHLLPQVSCSSSPNIPLGDNKEIGKRSFHQTQPSPVCTTTSVPSADSYPINQPKKPKNSFPDGLCGQRMTDSTHATVSASCSDKCEGEKKRDAKPQISVAKDIKVKHAESWTNLGKIIPTPAPIKSSSESFRQFQKVALEKEESEWAKERRRQLEQAERKLKNLPHEKERNNGQANLKPTAVKEHSSPAKGETSIKEKLCLPQSFIVDRNLARKMEQERRRREALTGTIDMTLQSDIMTTFEENLY</sequence>
<feature type="compositionally biased region" description="Polar residues" evidence="16">
    <location>
        <begin position="651"/>
        <end position="662"/>
    </location>
</feature>
<dbReference type="PANTHER" id="PTHR22880:SF175">
    <property type="entry name" value="BROMODOMAIN TESTIS-SPECIFIC PROTEIN"/>
    <property type="match status" value="1"/>
</dbReference>
<dbReference type="GO" id="GO:0043484">
    <property type="term" value="P:regulation of RNA splicing"/>
    <property type="evidence" value="ECO:0007669"/>
    <property type="project" value="Ensembl"/>
</dbReference>
<dbReference type="InParanoid" id="G1KD28"/>
<dbReference type="InterPro" id="IPR036427">
    <property type="entry name" value="Bromodomain-like_sf"/>
</dbReference>
<dbReference type="PRINTS" id="PR00503">
    <property type="entry name" value="BROMODOMAIN"/>
</dbReference>
<evidence type="ECO:0000259" key="17">
    <source>
        <dbReference type="PROSITE" id="PS50014"/>
    </source>
</evidence>
<dbReference type="GO" id="GO:0140008">
    <property type="term" value="F:histone H4 reader activity"/>
    <property type="evidence" value="ECO:0007669"/>
    <property type="project" value="Ensembl"/>
</dbReference>
<proteinExistence type="inferred from homology"/>
<reference evidence="19" key="3">
    <citation type="submission" date="2025-09" db="UniProtKB">
        <authorList>
            <consortium name="Ensembl"/>
        </authorList>
    </citation>
    <scope>IDENTIFICATION</scope>
</reference>
<dbReference type="STRING" id="28377.ENSACAP00000004581"/>
<dbReference type="InterPro" id="IPR018359">
    <property type="entry name" value="Bromodomain_CS"/>
</dbReference>
<comment type="similarity">
    <text evidence="14">Belongs to the BET family.</text>
</comment>
<protein>
    <recommendedName>
        <fullName evidence="13">Bromodomain testis-specific protein</fullName>
    </recommendedName>
</protein>
<dbReference type="InterPro" id="IPR038336">
    <property type="entry name" value="NET_sf"/>
</dbReference>
<organism evidence="19 20">
    <name type="scientific">Anolis carolinensis</name>
    <name type="common">Green anole</name>
    <name type="synonym">American chameleon</name>
    <dbReference type="NCBI Taxonomy" id="28377"/>
    <lineage>
        <taxon>Eukaryota</taxon>
        <taxon>Metazoa</taxon>
        <taxon>Chordata</taxon>
        <taxon>Craniata</taxon>
        <taxon>Vertebrata</taxon>
        <taxon>Euteleostomi</taxon>
        <taxon>Lepidosauria</taxon>
        <taxon>Squamata</taxon>
        <taxon>Bifurcata</taxon>
        <taxon>Unidentata</taxon>
        <taxon>Episquamata</taxon>
        <taxon>Toxicofera</taxon>
        <taxon>Iguania</taxon>
        <taxon>Dactyloidae</taxon>
        <taxon>Anolis</taxon>
    </lineage>
</organism>
<dbReference type="HOGENOM" id="CLU_001499_0_0_1"/>
<evidence type="ECO:0000313" key="19">
    <source>
        <dbReference type="Ensembl" id="ENSACAP00000004581.3"/>
    </source>
</evidence>
<feature type="region of interest" description="Disordered" evidence="16">
    <location>
        <begin position="810"/>
        <end position="899"/>
    </location>
</feature>
<dbReference type="Bgee" id="ENSACAG00000004674">
    <property type="expression patterns" value="Expressed in dewlap and 5 other cell types or tissues"/>
</dbReference>
<evidence type="ECO:0000256" key="5">
    <source>
        <dbReference type="ARBA" id="ARBA00022871"/>
    </source>
</evidence>
<keyword evidence="5" id="KW-0744">Spermatogenesis</keyword>
<evidence type="ECO:0000256" key="9">
    <source>
        <dbReference type="ARBA" id="ARBA00023159"/>
    </source>
</evidence>
<evidence type="ECO:0000256" key="12">
    <source>
        <dbReference type="ARBA" id="ARBA00023254"/>
    </source>
</evidence>
<feature type="region of interest" description="Disordered" evidence="16">
    <location>
        <begin position="986"/>
        <end position="1021"/>
    </location>
</feature>
<accession>G1KD28</accession>
<dbReference type="SUPFAM" id="SSF47370">
    <property type="entry name" value="Bromodomain"/>
    <property type="match status" value="2"/>
</dbReference>
<evidence type="ECO:0000313" key="20">
    <source>
        <dbReference type="Proteomes" id="UP000001646"/>
    </source>
</evidence>
<dbReference type="FunFam" id="1.20.920.10:FF:000003">
    <property type="entry name" value="Bromodomain-containing protein 2"/>
    <property type="match status" value="1"/>
</dbReference>
<feature type="region of interest" description="Disordered" evidence="16">
    <location>
        <begin position="442"/>
        <end position="461"/>
    </location>
</feature>
<dbReference type="Pfam" id="PF00439">
    <property type="entry name" value="Bromodomain"/>
    <property type="match status" value="2"/>
</dbReference>
<dbReference type="GO" id="GO:0005634">
    <property type="term" value="C:nucleus"/>
    <property type="evidence" value="ECO:0000318"/>
    <property type="project" value="GO_Central"/>
</dbReference>
<feature type="compositionally biased region" description="Basic and acidic residues" evidence="16">
    <location>
        <begin position="1007"/>
        <end position="1021"/>
    </location>
</feature>
<feature type="domain" description="Bromo" evidence="17">
    <location>
        <begin position="87"/>
        <end position="159"/>
    </location>
</feature>
<feature type="compositionally biased region" description="Polar residues" evidence="16">
    <location>
        <begin position="227"/>
        <end position="251"/>
    </location>
</feature>
<keyword evidence="9" id="KW-0010">Activator</keyword>
<feature type="domain" description="Bromo" evidence="17">
    <location>
        <begin position="332"/>
        <end position="404"/>
    </location>
</feature>
<comment type="subcellular location">
    <subcellularLocation>
        <location evidence="1">Nucleus</location>
    </subcellularLocation>
</comment>
<dbReference type="Proteomes" id="UP000001646">
    <property type="component" value="Chromosome 4"/>
</dbReference>
<dbReference type="RefSeq" id="XP_008107461.1">
    <property type="nucleotide sequence ID" value="XM_008109254.2"/>
</dbReference>
<dbReference type="Pfam" id="PF17035">
    <property type="entry name" value="BET"/>
    <property type="match status" value="1"/>
</dbReference>
<evidence type="ECO:0000256" key="1">
    <source>
        <dbReference type="ARBA" id="ARBA00004123"/>
    </source>
</evidence>
<dbReference type="GO" id="GO:0004674">
    <property type="term" value="F:protein serine/threonine kinase activity"/>
    <property type="evidence" value="ECO:0000318"/>
    <property type="project" value="GO_Central"/>
</dbReference>
<keyword evidence="6" id="KW-0805">Transcription regulation</keyword>
<feature type="region of interest" description="Disordered" evidence="16">
    <location>
        <begin position="643"/>
        <end position="662"/>
    </location>
</feature>
<evidence type="ECO:0000256" key="4">
    <source>
        <dbReference type="ARBA" id="ARBA00022853"/>
    </source>
</evidence>
<dbReference type="CDD" id="cd05497">
    <property type="entry name" value="Bromo_Brdt_I_like"/>
    <property type="match status" value="1"/>
</dbReference>
<evidence type="ECO:0000256" key="8">
    <source>
        <dbReference type="ARBA" id="ARBA00023117"/>
    </source>
</evidence>
<dbReference type="GO" id="GO:0010628">
    <property type="term" value="P:positive regulation of gene expression"/>
    <property type="evidence" value="ECO:0007669"/>
    <property type="project" value="Ensembl"/>
</dbReference>
<evidence type="ECO:0000256" key="13">
    <source>
        <dbReference type="ARBA" id="ARBA00040033"/>
    </source>
</evidence>
<dbReference type="Gene3D" id="1.20.920.10">
    <property type="entry name" value="Bromodomain-like"/>
    <property type="match status" value="2"/>
</dbReference>
<evidence type="ECO:0000259" key="18">
    <source>
        <dbReference type="PROSITE" id="PS51525"/>
    </source>
</evidence>
<feature type="compositionally biased region" description="Basic and acidic residues" evidence="16">
    <location>
        <begin position="986"/>
        <end position="997"/>
    </location>
</feature>
<evidence type="ECO:0000256" key="7">
    <source>
        <dbReference type="ARBA" id="ARBA00023054"/>
    </source>
</evidence>
<dbReference type="InterPro" id="IPR027353">
    <property type="entry name" value="NET_dom"/>
</dbReference>
<evidence type="ECO:0000256" key="16">
    <source>
        <dbReference type="SAM" id="MobiDB-lite"/>
    </source>
</evidence>
<feature type="compositionally biased region" description="Basic residues" evidence="16">
    <location>
        <begin position="487"/>
        <end position="525"/>
    </location>
</feature>
<dbReference type="PROSITE" id="PS00633">
    <property type="entry name" value="BROMODOMAIN_1"/>
    <property type="match status" value="1"/>
</dbReference>
<keyword evidence="20" id="KW-1185">Reference proteome</keyword>
<dbReference type="OrthoDB" id="21449at2759"/>
<feature type="region of interest" description="Disordered" evidence="16">
    <location>
        <begin position="671"/>
        <end position="720"/>
    </location>
</feature>
<dbReference type="PANTHER" id="PTHR22880">
    <property type="entry name" value="FALZ-RELATED BROMODOMAIN-CONTAINING PROTEINS"/>
    <property type="match status" value="1"/>
</dbReference>
<keyword evidence="4" id="KW-0156">Chromatin regulator</keyword>
<dbReference type="GO" id="GO:0035092">
    <property type="term" value="P:sperm DNA condensation"/>
    <property type="evidence" value="ECO:0007669"/>
    <property type="project" value="Ensembl"/>
</dbReference>
<evidence type="ECO:0000256" key="6">
    <source>
        <dbReference type="ARBA" id="ARBA00023015"/>
    </source>
</evidence>
<evidence type="ECO:0000256" key="2">
    <source>
        <dbReference type="ARBA" id="ARBA00022737"/>
    </source>
</evidence>
<keyword evidence="2" id="KW-0677">Repeat</keyword>
<feature type="region of interest" description="Disordered" evidence="16">
    <location>
        <begin position="189"/>
        <end position="257"/>
    </location>
</feature>
<dbReference type="GO" id="GO:0000785">
    <property type="term" value="C:chromatin"/>
    <property type="evidence" value="ECO:0000318"/>
    <property type="project" value="GO_Central"/>
</dbReference>
<feature type="compositionally biased region" description="Polar residues" evidence="16">
    <location>
        <begin position="855"/>
        <end position="870"/>
    </location>
</feature>
<dbReference type="CTD" id="676"/>
<dbReference type="GeneID" id="100552783"/>
<dbReference type="FunFam" id="1.20.1270.220:FF:000001">
    <property type="entry name" value="bromodomain-containing protein 2 isoform X1"/>
    <property type="match status" value="1"/>
</dbReference>
<dbReference type="Ensembl" id="ENSACAT00000004687.4">
    <property type="protein sequence ID" value="ENSACAP00000004581.3"/>
    <property type="gene ID" value="ENSACAG00000004674.4"/>
</dbReference>
<dbReference type="GO" id="GO:0042393">
    <property type="term" value="F:histone binding"/>
    <property type="evidence" value="ECO:0000318"/>
    <property type="project" value="GO_Central"/>
</dbReference>
<feature type="domain" description="NET" evidence="18">
    <location>
        <begin position="545"/>
        <end position="627"/>
    </location>
</feature>
<dbReference type="GO" id="GO:0007141">
    <property type="term" value="P:male meiosis I"/>
    <property type="evidence" value="ECO:0007669"/>
    <property type="project" value="Ensembl"/>
</dbReference>
<dbReference type="InterPro" id="IPR031354">
    <property type="entry name" value="BRD4_CDT"/>
</dbReference>
<keyword evidence="7" id="KW-0175">Coiled coil</keyword>
<dbReference type="InterPro" id="IPR050935">
    <property type="entry name" value="Bromo_chromatin_reader"/>
</dbReference>
<dbReference type="Pfam" id="PF17105">
    <property type="entry name" value="BRD4_CDT"/>
    <property type="match status" value="1"/>
</dbReference>
<evidence type="ECO:0000256" key="3">
    <source>
        <dbReference type="ARBA" id="ARBA00022782"/>
    </source>
</evidence>
<evidence type="ECO:0000256" key="11">
    <source>
        <dbReference type="ARBA" id="ARBA00023242"/>
    </source>
</evidence>
<dbReference type="InterPro" id="IPR001487">
    <property type="entry name" value="Bromodomain"/>
</dbReference>
<evidence type="ECO:0000256" key="15">
    <source>
        <dbReference type="PROSITE-ProRule" id="PRU00035"/>
    </source>
</evidence>
<dbReference type="GeneTree" id="ENSGT00940000154549"/>
<dbReference type="PROSITE" id="PS51525">
    <property type="entry name" value="NET"/>
    <property type="match status" value="1"/>
</dbReference>
<dbReference type="GO" id="GO:0006357">
    <property type="term" value="P:regulation of transcription by RNA polymerase II"/>
    <property type="evidence" value="ECO:0000318"/>
    <property type="project" value="GO_Central"/>
</dbReference>
<keyword evidence="11" id="KW-0539">Nucleus</keyword>
<dbReference type="InterPro" id="IPR043508">
    <property type="entry name" value="Bromo_Brdt_I"/>
</dbReference>
<dbReference type="SMART" id="SM00297">
    <property type="entry name" value="BROMO"/>
    <property type="match status" value="2"/>
</dbReference>
<dbReference type="InterPro" id="IPR043509">
    <property type="entry name" value="Bromo_Brdt_II"/>
</dbReference>
<dbReference type="GO" id="GO:0006338">
    <property type="term" value="P:chromatin remodeling"/>
    <property type="evidence" value="ECO:0000318"/>
    <property type="project" value="GO_Central"/>
</dbReference>
<dbReference type="PROSITE" id="PS50014">
    <property type="entry name" value="BROMODOMAIN_2"/>
    <property type="match status" value="2"/>
</dbReference>
<gene>
    <name evidence="19" type="primary">BRDT</name>
</gene>
<name>G1KD28_ANOCA</name>
<dbReference type="eggNOG" id="KOG1474">
    <property type="taxonomic scope" value="Eukaryota"/>
</dbReference>
<feature type="region of interest" description="Disordered" evidence="16">
    <location>
        <begin position="481"/>
        <end position="525"/>
    </location>
</feature>
<keyword evidence="10" id="KW-0804">Transcription</keyword>
<dbReference type="AlphaFoldDB" id="G1KD28"/>
<reference evidence="19" key="2">
    <citation type="submission" date="2025-08" db="UniProtKB">
        <authorList>
            <consortium name="Ensembl"/>
        </authorList>
    </citation>
    <scope>IDENTIFICATION</scope>
</reference>
<dbReference type="FunFam" id="1.20.920.10:FF:000002">
    <property type="entry name" value="Bromodomain-containing protein 4"/>
    <property type="match status" value="1"/>
</dbReference>
<dbReference type="GO" id="GO:0003682">
    <property type="term" value="F:chromatin binding"/>
    <property type="evidence" value="ECO:0000318"/>
    <property type="project" value="GO_Central"/>
</dbReference>
<feature type="region of interest" description="Disordered" evidence="16">
    <location>
        <begin position="538"/>
        <end position="558"/>
    </location>
</feature>
<keyword evidence="12" id="KW-0469">Meiosis</keyword>
<evidence type="ECO:0000256" key="10">
    <source>
        <dbReference type="ARBA" id="ARBA00023163"/>
    </source>
</evidence>
<reference evidence="19 20" key="1">
    <citation type="submission" date="2009-12" db="EMBL/GenBank/DDBJ databases">
        <title>The Genome Sequence of Anolis carolinensis (Green Anole Lizard).</title>
        <authorList>
            <consortium name="The Genome Sequencing Platform"/>
            <person name="Di Palma F."/>
            <person name="Alfoldi J."/>
            <person name="Heiman D."/>
            <person name="Young S."/>
            <person name="Grabherr M."/>
            <person name="Johnson J."/>
            <person name="Lander E.S."/>
            <person name="Lindblad-Toh K."/>
        </authorList>
    </citation>
    <scope>NUCLEOTIDE SEQUENCE [LARGE SCALE GENOMIC DNA]</scope>
    <source>
        <strain evidence="19 20">JBL SC #1</strain>
    </source>
</reference>